<dbReference type="EMBL" id="KE504165">
    <property type="protein sequence ID" value="EPS98473.1"/>
    <property type="molecule type" value="Genomic_DNA"/>
</dbReference>
<feature type="transmembrane region" description="Helical" evidence="2">
    <location>
        <begin position="277"/>
        <end position="302"/>
    </location>
</feature>
<feature type="signal peptide" evidence="3">
    <location>
        <begin position="1"/>
        <end position="27"/>
    </location>
</feature>
<dbReference type="OrthoDB" id="3266941at2759"/>
<evidence type="ECO:0000256" key="2">
    <source>
        <dbReference type="SAM" id="Phobius"/>
    </source>
</evidence>
<keyword evidence="5" id="KW-1185">Reference proteome</keyword>
<feature type="region of interest" description="Disordered" evidence="1">
    <location>
        <begin position="534"/>
        <end position="630"/>
    </location>
</feature>
<feature type="compositionally biased region" description="Low complexity" evidence="1">
    <location>
        <begin position="362"/>
        <end position="376"/>
    </location>
</feature>
<sequence>MLHPSPITPSALVGLLVLALGPQPALSAFNFVNFSSVKQCGPFVINYSGGTAPTSWPPQLTVVPFNSTPFSLPLSDAVFNDTASTGHAVAFLPLPRGTQFMASLDDANGQSAGPVSDIITIGASNTAKCLQFEDNSTTSPFSLATNVSQCESFTVTYDTAEVDTAPTVRAFIPGKLAFAVNQTADNDADGTAAYLMAAAHGTEVALLLQTDSKHRASSGLLTVGGSLQSNGACLTVATSSMGTSTNISATTSTTLSMSSSATSWASKDATAALSQDAIIAIAASSSAVIVSIVIAMGIWLYCTRRKAKARATTLEAGTPPYMPSSPADSKQEVEDKYSAAHSEHPLPSRASWEIQMQTSWGSSRSKSSRNSTSVVTRNPLYTNPNLWLASPTLSNALAGSSKSASPTSRPNAGSSAAMRFTEANAIRQTPPAVSAASIRSLAPTRGHSQASTPRGSKPHTPSSTLSPVSPSPTLSTVDIEHGLEMSERFPADGRGPTPPLPLRQSTYAPATRDSLRNSAYYAAQFPDLVGPRVVHSREGSGATSGKMSGLRGRATPPNLRIAVERRAPSAASSSLYSPHEEDEAVRPSPGPGRFLMSPTVHVSASGEVFREPPQAHVPRSPMPSPFPSPL</sequence>
<feature type="region of interest" description="Disordered" evidence="1">
    <location>
        <begin position="396"/>
        <end position="415"/>
    </location>
</feature>
<dbReference type="eggNOG" id="ENOG502SP8H">
    <property type="taxonomic scope" value="Eukaryota"/>
</dbReference>
<evidence type="ECO:0000313" key="4">
    <source>
        <dbReference type="EMBL" id="EPS98473.1"/>
    </source>
</evidence>
<evidence type="ECO:0000256" key="3">
    <source>
        <dbReference type="SAM" id="SignalP"/>
    </source>
</evidence>
<keyword evidence="2" id="KW-0472">Membrane</keyword>
<feature type="compositionally biased region" description="Polar residues" evidence="1">
    <location>
        <begin position="396"/>
        <end position="414"/>
    </location>
</feature>
<reference evidence="4 5" key="1">
    <citation type="journal article" date="2012" name="Science">
        <title>The Paleozoic origin of enzymatic lignin decomposition reconstructed from 31 fungal genomes.</title>
        <authorList>
            <person name="Floudas D."/>
            <person name="Binder M."/>
            <person name="Riley R."/>
            <person name="Barry K."/>
            <person name="Blanchette R.A."/>
            <person name="Henrissat B."/>
            <person name="Martinez A.T."/>
            <person name="Otillar R."/>
            <person name="Spatafora J.W."/>
            <person name="Yadav J.S."/>
            <person name="Aerts A."/>
            <person name="Benoit I."/>
            <person name="Boyd A."/>
            <person name="Carlson A."/>
            <person name="Copeland A."/>
            <person name="Coutinho P.M."/>
            <person name="de Vries R.P."/>
            <person name="Ferreira P."/>
            <person name="Findley K."/>
            <person name="Foster B."/>
            <person name="Gaskell J."/>
            <person name="Glotzer D."/>
            <person name="Gorecki P."/>
            <person name="Heitman J."/>
            <person name="Hesse C."/>
            <person name="Hori C."/>
            <person name="Igarashi K."/>
            <person name="Jurgens J.A."/>
            <person name="Kallen N."/>
            <person name="Kersten P."/>
            <person name="Kohler A."/>
            <person name="Kuees U."/>
            <person name="Kumar T.K.A."/>
            <person name="Kuo A."/>
            <person name="LaButti K."/>
            <person name="Larrondo L.F."/>
            <person name="Lindquist E."/>
            <person name="Ling A."/>
            <person name="Lombard V."/>
            <person name="Lucas S."/>
            <person name="Lundell T."/>
            <person name="Martin R."/>
            <person name="McLaughlin D.J."/>
            <person name="Morgenstern I."/>
            <person name="Morin E."/>
            <person name="Murat C."/>
            <person name="Nagy L.G."/>
            <person name="Nolan M."/>
            <person name="Ohm R.A."/>
            <person name="Patyshakuliyeva A."/>
            <person name="Rokas A."/>
            <person name="Ruiz-Duenas F.J."/>
            <person name="Sabat G."/>
            <person name="Salamov A."/>
            <person name="Samejima M."/>
            <person name="Schmutz J."/>
            <person name="Slot J.C."/>
            <person name="St John F."/>
            <person name="Stenlid J."/>
            <person name="Sun H."/>
            <person name="Sun S."/>
            <person name="Syed K."/>
            <person name="Tsang A."/>
            <person name="Wiebenga A."/>
            <person name="Young D."/>
            <person name="Pisabarro A."/>
            <person name="Eastwood D.C."/>
            <person name="Martin F."/>
            <person name="Cullen D."/>
            <person name="Grigoriev I.V."/>
            <person name="Hibbett D.S."/>
        </authorList>
    </citation>
    <scope>NUCLEOTIDE SEQUENCE</scope>
    <source>
        <strain evidence="5">FP-58527</strain>
    </source>
</reference>
<accession>S8E4Z7</accession>
<organism evidence="4 5">
    <name type="scientific">Fomitopsis schrenkii</name>
    <name type="common">Brown rot fungus</name>
    <dbReference type="NCBI Taxonomy" id="2126942"/>
    <lineage>
        <taxon>Eukaryota</taxon>
        <taxon>Fungi</taxon>
        <taxon>Dikarya</taxon>
        <taxon>Basidiomycota</taxon>
        <taxon>Agaricomycotina</taxon>
        <taxon>Agaricomycetes</taxon>
        <taxon>Polyporales</taxon>
        <taxon>Fomitopsis</taxon>
    </lineage>
</organism>
<dbReference type="HOGENOM" id="CLU_035742_0_0_1"/>
<feature type="region of interest" description="Disordered" evidence="1">
    <location>
        <begin position="316"/>
        <end position="376"/>
    </location>
</feature>
<feature type="region of interest" description="Disordered" evidence="1">
    <location>
        <begin position="425"/>
        <end position="475"/>
    </location>
</feature>
<keyword evidence="2" id="KW-0812">Transmembrane</keyword>
<feature type="compositionally biased region" description="Low complexity" evidence="1">
    <location>
        <begin position="460"/>
        <end position="475"/>
    </location>
</feature>
<keyword evidence="3" id="KW-0732">Signal</keyword>
<proteinExistence type="predicted"/>
<feature type="compositionally biased region" description="Basic and acidic residues" evidence="1">
    <location>
        <begin position="329"/>
        <end position="346"/>
    </location>
</feature>
<dbReference type="InParanoid" id="S8E4Z7"/>
<evidence type="ECO:0000313" key="5">
    <source>
        <dbReference type="Proteomes" id="UP000015241"/>
    </source>
</evidence>
<feature type="chain" id="PRO_5004562798" evidence="3">
    <location>
        <begin position="28"/>
        <end position="630"/>
    </location>
</feature>
<keyword evidence="2" id="KW-1133">Transmembrane helix</keyword>
<feature type="region of interest" description="Disordered" evidence="1">
    <location>
        <begin position="487"/>
        <end position="509"/>
    </location>
</feature>
<protein>
    <submittedName>
        <fullName evidence="4">Uncharacterized protein</fullName>
    </submittedName>
</protein>
<gene>
    <name evidence="4" type="ORF">FOMPIDRAFT_1051505</name>
</gene>
<dbReference type="AlphaFoldDB" id="S8E4Z7"/>
<name>S8E4Z7_FOMSC</name>
<feature type="compositionally biased region" description="Pro residues" evidence="1">
    <location>
        <begin position="620"/>
        <end position="630"/>
    </location>
</feature>
<dbReference type="Proteomes" id="UP000015241">
    <property type="component" value="Unassembled WGS sequence"/>
</dbReference>
<evidence type="ECO:0000256" key="1">
    <source>
        <dbReference type="SAM" id="MobiDB-lite"/>
    </source>
</evidence>